<dbReference type="AlphaFoldDB" id="A0AAU6V8B4"/>
<protein>
    <submittedName>
        <fullName evidence="1">Uncharacterized protein</fullName>
    </submittedName>
</protein>
<name>A0AAU6V8B4_UNCXX</name>
<accession>A0AAU6V8B4</accession>
<evidence type="ECO:0000313" key="1">
    <source>
        <dbReference type="EMBL" id="XAG82480.1"/>
    </source>
</evidence>
<organism evidence="1">
    <name type="scientific">bacterium 19NY03SH02</name>
    <dbReference type="NCBI Taxonomy" id="2920631"/>
    <lineage>
        <taxon>Bacteria</taxon>
    </lineage>
</organism>
<sequence>MVARYGTFNRMFEFHHVDPSEKHPQYSALMNRTLSTEQIEEVDKCVLLCRECHGIVHAQNIDGSIEIKSRIDNREVVQNVTGWFVADGVDKTLTFISNDRILLQPCLVTIGTGEPAEYFVLELMQEGRMLNWLRDLEAHHRIEVISAVDGTLLLEIVSVAEKLANVRMALGFPLLAMDFDVTEGDSSYLWLRNGMVLTKEGELYSEGEISFPLNIRV</sequence>
<proteinExistence type="predicted"/>
<gene>
    <name evidence="1" type="ORF">MRN14_07855</name>
</gene>
<dbReference type="EMBL" id="CP095354">
    <property type="protein sequence ID" value="XAG82480.1"/>
    <property type="molecule type" value="Genomic_DNA"/>
</dbReference>
<reference evidence="1" key="1">
    <citation type="submission" date="2022-03" db="EMBL/GenBank/DDBJ databases">
        <title>Sea Food Isolates.</title>
        <authorList>
            <person name="Li c."/>
        </authorList>
    </citation>
    <scope>NUCLEOTIDE SEQUENCE</scope>
    <source>
        <strain evidence="1">19NY03SH02</strain>
    </source>
</reference>